<dbReference type="Proteomes" id="UP000007161">
    <property type="component" value="Chromosome"/>
</dbReference>
<dbReference type="HOGENOM" id="CLU_149158_1_0_0"/>
<reference evidence="1 2" key="1">
    <citation type="journal article" date="2012" name="J. Bacteriol.">
        <title>Complete Genome Sequence of the Thermophilic, Piezophilic, Heterotrophic Bacterium Marinitoga piezophila KA3.</title>
        <authorList>
            <person name="Lucas S."/>
            <person name="Han J."/>
            <person name="Lapidus A."/>
            <person name="Cheng J.F."/>
            <person name="Goodwin L.A."/>
            <person name="Pitluck S."/>
            <person name="Peters L."/>
            <person name="Mikhailova N."/>
            <person name="Teshima H."/>
            <person name="Detter J.C."/>
            <person name="Han C."/>
            <person name="Tapia R."/>
            <person name="Land M."/>
            <person name="Hauser L."/>
            <person name="Kyrpides N.C."/>
            <person name="Ivanova N."/>
            <person name="Pagani I."/>
            <person name="Vannier P."/>
            <person name="Oger P."/>
            <person name="Bartlett D.H."/>
            <person name="Noll K.M."/>
            <person name="Woyke T."/>
            <person name="Jebbar M."/>
        </authorList>
    </citation>
    <scope>NUCLEOTIDE SEQUENCE [LARGE SCALE GENOMIC DNA]</scope>
    <source>
        <strain evidence="2">DSM 14283 / JCM 11233 / KA3</strain>
    </source>
</reference>
<protein>
    <submittedName>
        <fullName evidence="1">Uncharacterized protein</fullName>
    </submittedName>
</protein>
<evidence type="ECO:0000313" key="2">
    <source>
        <dbReference type="Proteomes" id="UP000007161"/>
    </source>
</evidence>
<name>H2J439_MARPK</name>
<proteinExistence type="predicted"/>
<dbReference type="KEGG" id="mpz:Marpi_0316"/>
<evidence type="ECO:0000313" key="1">
    <source>
        <dbReference type="EMBL" id="AEX84767.1"/>
    </source>
</evidence>
<dbReference type="OrthoDB" id="1799456at2"/>
<sequence>MIEMFLMLLKKSIENNTIQFICRTKNKEFLAKFGWTVEDIYEFLYNELTPEDFVYKDKEKDSDFDDGDMYIFIKYASIENEEIKIYIKIKYTSPDDFMVLISFHEAER</sequence>
<gene>
    <name evidence="1" type="ordered locus">Marpi_0316</name>
</gene>
<dbReference type="AlphaFoldDB" id="H2J439"/>
<accession>H2J439</accession>
<reference evidence="2" key="2">
    <citation type="submission" date="2012-01" db="EMBL/GenBank/DDBJ databases">
        <title>Complete sequence of chromosome of Marinitoga piezophila KA3.</title>
        <authorList>
            <person name="Lucas S."/>
            <person name="Han J."/>
            <person name="Lapidus A."/>
            <person name="Cheng J.-F."/>
            <person name="Goodwin L."/>
            <person name="Pitluck S."/>
            <person name="Peters L."/>
            <person name="Mikhailova N."/>
            <person name="Teshima H."/>
            <person name="Detter J.C."/>
            <person name="Han C."/>
            <person name="Tapia R."/>
            <person name="Land M."/>
            <person name="Hauser L."/>
            <person name="Kyrpides N."/>
            <person name="Ivanova N."/>
            <person name="Pagani I."/>
            <person name="Jebbar M."/>
            <person name="Vannier P."/>
            <person name="Oger P."/>
            <person name="Cario A."/>
            <person name="Bartlett D."/>
            <person name="Noll K.M."/>
            <person name="Woyke T."/>
        </authorList>
    </citation>
    <scope>NUCLEOTIDE SEQUENCE [LARGE SCALE GENOMIC DNA]</scope>
    <source>
        <strain evidence="2">DSM 14283 / JCM 11233 / KA3</strain>
    </source>
</reference>
<dbReference type="STRING" id="443254.Marpi_0316"/>
<dbReference type="EMBL" id="CP003257">
    <property type="protein sequence ID" value="AEX84767.1"/>
    <property type="molecule type" value="Genomic_DNA"/>
</dbReference>
<organism evidence="1 2">
    <name type="scientific">Marinitoga piezophila (strain DSM 14283 / JCM 11233 / KA3)</name>
    <dbReference type="NCBI Taxonomy" id="443254"/>
    <lineage>
        <taxon>Bacteria</taxon>
        <taxon>Thermotogati</taxon>
        <taxon>Thermotogota</taxon>
        <taxon>Thermotogae</taxon>
        <taxon>Petrotogales</taxon>
        <taxon>Petrotogaceae</taxon>
        <taxon>Marinitoga</taxon>
    </lineage>
</organism>
<dbReference type="RefSeq" id="WP_014295839.1">
    <property type="nucleotide sequence ID" value="NC_016751.1"/>
</dbReference>
<keyword evidence="2" id="KW-1185">Reference proteome</keyword>